<name>A0A918W863_9GAMM</name>
<evidence type="ECO:0000313" key="2">
    <source>
        <dbReference type="Proteomes" id="UP000646426"/>
    </source>
</evidence>
<sequence length="45" mass="5099">MTVWRWVQKGLLPEPIKINGRNYWRESDVEALKQGRSGNSGKAAA</sequence>
<comment type="caution">
    <text evidence="1">The sequence shown here is derived from an EMBL/GenBank/DDBJ whole genome shotgun (WGS) entry which is preliminary data.</text>
</comment>
<dbReference type="AlphaFoldDB" id="A0A918W863"/>
<organism evidence="1 2">
    <name type="scientific">Cognatilysobacter bugurensis</name>
    <dbReference type="NCBI Taxonomy" id="543356"/>
    <lineage>
        <taxon>Bacteria</taxon>
        <taxon>Pseudomonadati</taxon>
        <taxon>Pseudomonadota</taxon>
        <taxon>Gammaproteobacteria</taxon>
        <taxon>Lysobacterales</taxon>
        <taxon>Lysobacteraceae</taxon>
        <taxon>Cognatilysobacter</taxon>
    </lineage>
</organism>
<proteinExistence type="predicted"/>
<reference evidence="1" key="2">
    <citation type="submission" date="2020-09" db="EMBL/GenBank/DDBJ databases">
        <authorList>
            <person name="Sun Q."/>
            <person name="Kim S."/>
        </authorList>
    </citation>
    <scope>NUCLEOTIDE SEQUENCE</scope>
    <source>
        <strain evidence="1">KCTC 23077</strain>
    </source>
</reference>
<protein>
    <recommendedName>
        <fullName evidence="3">DNA-binding protein</fullName>
    </recommendedName>
</protein>
<evidence type="ECO:0008006" key="3">
    <source>
        <dbReference type="Google" id="ProtNLM"/>
    </source>
</evidence>
<reference evidence="1" key="1">
    <citation type="journal article" date="2014" name="Int. J. Syst. Evol. Microbiol.">
        <title>Complete genome sequence of Corynebacterium casei LMG S-19264T (=DSM 44701T), isolated from a smear-ripened cheese.</title>
        <authorList>
            <consortium name="US DOE Joint Genome Institute (JGI-PGF)"/>
            <person name="Walter F."/>
            <person name="Albersmeier A."/>
            <person name="Kalinowski J."/>
            <person name="Ruckert C."/>
        </authorList>
    </citation>
    <scope>NUCLEOTIDE SEQUENCE</scope>
    <source>
        <strain evidence="1">KCTC 23077</strain>
    </source>
</reference>
<dbReference type="EMBL" id="BMYD01000001">
    <property type="protein sequence ID" value="GHA74961.1"/>
    <property type="molecule type" value="Genomic_DNA"/>
</dbReference>
<dbReference type="Proteomes" id="UP000646426">
    <property type="component" value="Unassembled WGS sequence"/>
</dbReference>
<gene>
    <name evidence="1" type="ORF">GCM10007067_10030</name>
</gene>
<keyword evidence="2" id="KW-1185">Reference proteome</keyword>
<dbReference type="InterPro" id="IPR009061">
    <property type="entry name" value="DNA-bd_dom_put_sf"/>
</dbReference>
<accession>A0A918W863</accession>
<evidence type="ECO:0000313" key="1">
    <source>
        <dbReference type="EMBL" id="GHA74961.1"/>
    </source>
</evidence>
<dbReference type="Gene3D" id="1.10.238.160">
    <property type="match status" value="1"/>
</dbReference>
<dbReference type="SUPFAM" id="SSF46955">
    <property type="entry name" value="Putative DNA-binding domain"/>
    <property type="match status" value="1"/>
</dbReference>